<protein>
    <submittedName>
        <fullName evidence="3">Uncharacterized protein</fullName>
    </submittedName>
</protein>
<evidence type="ECO:0000256" key="1">
    <source>
        <dbReference type="SAM" id="MobiDB-lite"/>
    </source>
</evidence>
<dbReference type="OrthoDB" id="7592256at2"/>
<feature type="region of interest" description="Disordered" evidence="1">
    <location>
        <begin position="514"/>
        <end position="554"/>
    </location>
</feature>
<accession>A0A512AJE1</accession>
<feature type="compositionally biased region" description="Basic and acidic residues" evidence="1">
    <location>
        <begin position="514"/>
        <end position="527"/>
    </location>
</feature>
<name>A0A512AJE1_9SPHN</name>
<evidence type="ECO:0000313" key="4">
    <source>
        <dbReference type="Proteomes" id="UP000321464"/>
    </source>
</evidence>
<keyword evidence="4" id="KW-1185">Reference proteome</keyword>
<sequence>MRPWLLGLAFVAAAAAGPLSLRAQEDLAAAAARDAASAAAEADYAVSAGSSLDRRISNPMKLSERKLLAAAAKLDPLESYRSYTPEFIAWNDELMRGIKRGSLAAATAGMAARLGIPEAAMQALSRDWLIARIGNYDLGKDGELAPVRPAFTDQVLRDVAAAGHAPFTIEIAARALDEGGDCDDPGYTAIQSAAPDKPLAAWAMARGSVCPALGFAALASPDRRTTVLLRLMLTGDVKGLDALPILEVLRAPGGLAAAAAADTPRLRVWLARNQIDSLLGAGMGSEALARFDALDPGLRSEVLSPVAPAFIAAVDGARLAFDEDRQSLRLRLAAALVLGARGSEAEVLLAGDHALADSPKLLDCLYAAQSQPTSPKSGKDQACGLGKGDNDRKISDAITFAYLREAISKAGTDLYPLVELSAGYLRNNTADGILIALRCHELAEPQYAAQCREDRRRAADSLRAAKDRDRYQRKEAEPILAALGNAGLPGWDSIMARNEALRAATLAAFADPDGEPRKAFWSERPPVDPDPSPFPEKPLAPQLRSSPQPEPVPPPWPLGWAQLPAGFDPLRTGKAGTLAVAVSTSSRLDPSGEVGRGAYWVHVSRDGGKTWQAPLYTGLAAYFPYVVPAQSKLQLLDGETIRLEVTVDLLDTRSITYPPVGLRTRRTARDLYLELPLAALEADSDGDGLTNIAAKHLLMDQAAPLKPFVVGSDLPSCPASTPPAAELRARLLQRLVGGRQEAAVLEPINRPKDALLGFDWAKSPDAKTGPLFIKGTAADFACIRLPFPALVYSDAGEQALQRKSPDFRLLELPPIIMNRAGTRGFAVWSFGWTGGTTLFVQGPDGGWHSVELSSWIT</sequence>
<feature type="compositionally biased region" description="Pro residues" evidence="1">
    <location>
        <begin position="528"/>
        <end position="538"/>
    </location>
</feature>
<comment type="caution">
    <text evidence="3">The sequence shown here is derived from an EMBL/GenBank/DDBJ whole genome shotgun (WGS) entry which is preliminary data.</text>
</comment>
<gene>
    <name evidence="3" type="ORF">NSE01_16510</name>
</gene>
<dbReference type="AlphaFoldDB" id="A0A512AJE1"/>
<dbReference type="RefSeq" id="WP_147159152.1">
    <property type="nucleotide sequence ID" value="NZ_BJYR01000011.1"/>
</dbReference>
<organism evidence="3 4">
    <name type="scientific">Novosphingobium sediminis</name>
    <dbReference type="NCBI Taxonomy" id="707214"/>
    <lineage>
        <taxon>Bacteria</taxon>
        <taxon>Pseudomonadati</taxon>
        <taxon>Pseudomonadota</taxon>
        <taxon>Alphaproteobacteria</taxon>
        <taxon>Sphingomonadales</taxon>
        <taxon>Sphingomonadaceae</taxon>
        <taxon>Novosphingobium</taxon>
    </lineage>
</organism>
<dbReference type="EMBL" id="BJYR01000011">
    <property type="protein sequence ID" value="GEN99818.1"/>
    <property type="molecule type" value="Genomic_DNA"/>
</dbReference>
<reference evidence="3 4" key="1">
    <citation type="submission" date="2019-07" db="EMBL/GenBank/DDBJ databases">
        <title>Whole genome shotgun sequence of Novosphingobium sediminis NBRC 106119.</title>
        <authorList>
            <person name="Hosoyama A."/>
            <person name="Uohara A."/>
            <person name="Ohji S."/>
            <person name="Ichikawa N."/>
        </authorList>
    </citation>
    <scope>NUCLEOTIDE SEQUENCE [LARGE SCALE GENOMIC DNA]</scope>
    <source>
        <strain evidence="3 4">NBRC 106119</strain>
    </source>
</reference>
<feature type="signal peptide" evidence="2">
    <location>
        <begin position="1"/>
        <end position="23"/>
    </location>
</feature>
<evidence type="ECO:0000256" key="2">
    <source>
        <dbReference type="SAM" id="SignalP"/>
    </source>
</evidence>
<proteinExistence type="predicted"/>
<dbReference type="Proteomes" id="UP000321464">
    <property type="component" value="Unassembled WGS sequence"/>
</dbReference>
<feature type="chain" id="PRO_5021829750" evidence="2">
    <location>
        <begin position="24"/>
        <end position="857"/>
    </location>
</feature>
<evidence type="ECO:0000313" key="3">
    <source>
        <dbReference type="EMBL" id="GEN99818.1"/>
    </source>
</evidence>
<keyword evidence="2" id="KW-0732">Signal</keyword>